<keyword evidence="1" id="KW-1133">Transmembrane helix</keyword>
<accession>A0ABY8G2A9</accession>
<keyword evidence="1" id="KW-0812">Transmembrane</keyword>
<evidence type="ECO:0000313" key="2">
    <source>
        <dbReference type="EMBL" id="WFM83354.1"/>
    </source>
</evidence>
<evidence type="ECO:0008006" key="4">
    <source>
        <dbReference type="Google" id="ProtNLM"/>
    </source>
</evidence>
<feature type="transmembrane region" description="Helical" evidence="1">
    <location>
        <begin position="6"/>
        <end position="25"/>
    </location>
</feature>
<dbReference type="RefSeq" id="WP_278012749.1">
    <property type="nucleotide sequence ID" value="NZ_CP121208.1"/>
</dbReference>
<dbReference type="Proteomes" id="UP001215216">
    <property type="component" value="Chromosome"/>
</dbReference>
<keyword evidence="1" id="KW-0472">Membrane</keyword>
<evidence type="ECO:0000313" key="3">
    <source>
        <dbReference type="Proteomes" id="UP001215216"/>
    </source>
</evidence>
<proteinExistence type="predicted"/>
<name>A0ABY8G2A9_9ACTO</name>
<keyword evidence="3" id="KW-1185">Reference proteome</keyword>
<reference evidence="2 3" key="1">
    <citation type="submission" date="2023-03" db="EMBL/GenBank/DDBJ databases">
        <title>Complete genome of Arcanobacterium canis strain DSM 25104 isolated in 2010 from a canine otitis externa in Germany.</title>
        <authorList>
            <person name="Borowiak M."/>
            <person name="Kreitlow A."/>
            <person name="Malorny B."/>
            <person name="Laemmler C."/>
            <person name="Prenger-Berninghoff E."/>
            <person name="Ploetz M."/>
            <person name="Abdulmawjood A."/>
        </authorList>
    </citation>
    <scope>NUCLEOTIDE SEQUENCE [LARGE SCALE GENOMIC DNA]</scope>
    <source>
        <strain evidence="2 3">DSM 25104</strain>
    </source>
</reference>
<dbReference type="EMBL" id="CP121208">
    <property type="protein sequence ID" value="WFM83354.1"/>
    <property type="molecule type" value="Genomic_DNA"/>
</dbReference>
<gene>
    <name evidence="2" type="ORF">P7079_08195</name>
</gene>
<protein>
    <recommendedName>
        <fullName evidence="4">DUF4825 domain-containing protein</fullName>
    </recommendedName>
</protein>
<organism evidence="2 3">
    <name type="scientific">Arcanobacterium canis</name>
    <dbReference type="NCBI Taxonomy" id="999183"/>
    <lineage>
        <taxon>Bacteria</taxon>
        <taxon>Bacillati</taxon>
        <taxon>Actinomycetota</taxon>
        <taxon>Actinomycetes</taxon>
        <taxon>Actinomycetales</taxon>
        <taxon>Actinomycetaceae</taxon>
        <taxon>Arcanobacterium</taxon>
    </lineage>
</organism>
<sequence length="190" mass="21485">MKKVSWLAIGICMILTALLIGGYVLTHNDVRVPFEELPKSEQAGSEHWRSHKMTPFEKIVDIDPDEQIGATVINFLKSMPIGGTIDGGWGEESYVKVWVNPDHEDTNFENNLMYSATALMAFSSRTTVVTFDSYTMSYTVTRDDLTKVLLRDPTDFRSMGAWERIRGVIPDIRARALKKIPLPLAIDRFS</sequence>
<evidence type="ECO:0000256" key="1">
    <source>
        <dbReference type="SAM" id="Phobius"/>
    </source>
</evidence>